<evidence type="ECO:0000313" key="3">
    <source>
        <dbReference type="EMBL" id="KIM62554.1"/>
    </source>
</evidence>
<dbReference type="HOGENOM" id="CLU_448467_0_0_1"/>
<sequence length="740" mass="82825">MSNKQLNILTITGRKRDRERNNKLGPSSPPPSPKAVHRNKSSPYFIRQCIVPTELSYAHRALGDTYHPAHHHYCTDLGDSCKDTLNSIIGDMPPDVIRRAINAQYADCEVTRYRVLALSWELERLERWKAFHADSLKYLEEWNKVSLETLDFWRGWCRSEGVEVQPQEEITTQSLLEHEHFTLEHLQRSFKSNEQLAASHGVIKPEGVVRPSTKGSSDSEDSNDSNLKISDPELQVPETSDPDVHTNSNDSDPEVSGPELEIPDTNDPEILHASDPEQTDSSSHVEYRTMKKGGRKNVKKPGKGSNLNPCLQPDASQLGNPNEHPHESHYPALVDMMDTGQYTDLFDDQVGSYGYAGGSSLGTYVSGASGLSSTQTDSMTPSTNYNVFPPADQIQRTYIRPTPYPTELAIRNVCAFQIRRSSEANRGQFVSAGVIQEVSNVAITGQHGLRRREMPLSASAVHPPVGAPIPNNMSVVNQVAVAMPQGPLAISHVVTPPTSPLDEEQQKRIVLEAKSRLQQVVLCEIPFPSKLEMQAHAMHALEASIDAVLPDRQRWQLDDIRSEKTTKSVISLENSMRLSFKNNARTLVRTMYNIFPDSGPGLTELSNIEARDQVKQRVCTLLQDYSFLYEQGQFGHQALLDLPLGILWAHTGEQHTTLFDEEFFQHSLAFSGTLIMSALQEYETGRLSAREFSCKNSLDDFKVIIGIIKDVWRSQAHSSRCRSLQESFKQLILAFCVSED</sequence>
<feature type="compositionally biased region" description="Polar residues" evidence="1">
    <location>
        <begin position="1"/>
        <end position="10"/>
    </location>
</feature>
<reference evidence="3 4" key="1">
    <citation type="submission" date="2014-04" db="EMBL/GenBank/DDBJ databases">
        <authorList>
            <consortium name="DOE Joint Genome Institute"/>
            <person name="Kuo A."/>
            <person name="Kohler A."/>
            <person name="Nagy L.G."/>
            <person name="Floudas D."/>
            <person name="Copeland A."/>
            <person name="Barry K.W."/>
            <person name="Cichocki N."/>
            <person name="Veneault-Fourrey C."/>
            <person name="LaButti K."/>
            <person name="Lindquist E.A."/>
            <person name="Lipzen A."/>
            <person name="Lundell T."/>
            <person name="Morin E."/>
            <person name="Murat C."/>
            <person name="Sun H."/>
            <person name="Tunlid A."/>
            <person name="Henrissat B."/>
            <person name="Grigoriev I.V."/>
            <person name="Hibbett D.S."/>
            <person name="Martin F."/>
            <person name="Nordberg H.P."/>
            <person name="Cantor M.N."/>
            <person name="Hua S.X."/>
        </authorList>
    </citation>
    <scope>NUCLEOTIDE SEQUENCE [LARGE SCALE GENOMIC DNA]</scope>
    <source>
        <strain evidence="3 4">Foug A</strain>
    </source>
</reference>
<evidence type="ECO:0000259" key="2">
    <source>
        <dbReference type="Pfam" id="PF20149"/>
    </source>
</evidence>
<proteinExistence type="predicted"/>
<dbReference type="EMBL" id="KN822041">
    <property type="protein sequence ID" value="KIM62554.1"/>
    <property type="molecule type" value="Genomic_DNA"/>
</dbReference>
<feature type="domain" description="DUF6532" evidence="2">
    <location>
        <begin position="512"/>
        <end position="709"/>
    </location>
</feature>
<name>A0A0C3E216_9AGAM</name>
<dbReference type="OrthoDB" id="2692562at2759"/>
<reference evidence="4" key="2">
    <citation type="submission" date="2015-01" db="EMBL/GenBank/DDBJ databases">
        <title>Evolutionary Origins and Diversification of the Mycorrhizal Mutualists.</title>
        <authorList>
            <consortium name="DOE Joint Genome Institute"/>
            <consortium name="Mycorrhizal Genomics Consortium"/>
            <person name="Kohler A."/>
            <person name="Kuo A."/>
            <person name="Nagy L.G."/>
            <person name="Floudas D."/>
            <person name="Copeland A."/>
            <person name="Barry K.W."/>
            <person name="Cichocki N."/>
            <person name="Veneault-Fourrey C."/>
            <person name="LaButti K."/>
            <person name="Lindquist E.A."/>
            <person name="Lipzen A."/>
            <person name="Lundell T."/>
            <person name="Morin E."/>
            <person name="Murat C."/>
            <person name="Riley R."/>
            <person name="Ohm R."/>
            <person name="Sun H."/>
            <person name="Tunlid A."/>
            <person name="Henrissat B."/>
            <person name="Grigoriev I.V."/>
            <person name="Hibbett D.S."/>
            <person name="Martin F."/>
        </authorList>
    </citation>
    <scope>NUCLEOTIDE SEQUENCE [LARGE SCALE GENOMIC DNA]</scope>
    <source>
        <strain evidence="4">Foug A</strain>
    </source>
</reference>
<dbReference type="InParanoid" id="A0A0C3E216"/>
<feature type="compositionally biased region" description="Polar residues" evidence="1">
    <location>
        <begin position="305"/>
        <end position="320"/>
    </location>
</feature>
<dbReference type="Proteomes" id="UP000053989">
    <property type="component" value="Unassembled WGS sequence"/>
</dbReference>
<dbReference type="InterPro" id="IPR045341">
    <property type="entry name" value="DUF6532"/>
</dbReference>
<keyword evidence="4" id="KW-1185">Reference proteome</keyword>
<evidence type="ECO:0000313" key="4">
    <source>
        <dbReference type="Proteomes" id="UP000053989"/>
    </source>
</evidence>
<protein>
    <recommendedName>
        <fullName evidence="2">DUF6532 domain-containing protein</fullName>
    </recommendedName>
</protein>
<evidence type="ECO:0000256" key="1">
    <source>
        <dbReference type="SAM" id="MobiDB-lite"/>
    </source>
</evidence>
<feature type="compositionally biased region" description="Basic residues" evidence="1">
    <location>
        <begin position="290"/>
        <end position="302"/>
    </location>
</feature>
<gene>
    <name evidence="3" type="ORF">SCLCIDRAFT_24861</name>
</gene>
<organism evidence="3 4">
    <name type="scientific">Scleroderma citrinum Foug A</name>
    <dbReference type="NCBI Taxonomy" id="1036808"/>
    <lineage>
        <taxon>Eukaryota</taxon>
        <taxon>Fungi</taxon>
        <taxon>Dikarya</taxon>
        <taxon>Basidiomycota</taxon>
        <taxon>Agaricomycotina</taxon>
        <taxon>Agaricomycetes</taxon>
        <taxon>Agaricomycetidae</taxon>
        <taxon>Boletales</taxon>
        <taxon>Sclerodermatineae</taxon>
        <taxon>Sclerodermataceae</taxon>
        <taxon>Scleroderma</taxon>
    </lineage>
</organism>
<feature type="region of interest" description="Disordered" evidence="1">
    <location>
        <begin position="1"/>
        <end position="38"/>
    </location>
</feature>
<feature type="region of interest" description="Disordered" evidence="1">
    <location>
        <begin position="201"/>
        <end position="329"/>
    </location>
</feature>
<dbReference type="STRING" id="1036808.A0A0C3E216"/>
<accession>A0A0C3E216</accession>
<dbReference type="Pfam" id="PF20149">
    <property type="entry name" value="DUF6532"/>
    <property type="match status" value="1"/>
</dbReference>
<dbReference type="AlphaFoldDB" id="A0A0C3E216"/>